<evidence type="ECO:0000256" key="2">
    <source>
        <dbReference type="SAM" id="MobiDB-lite"/>
    </source>
</evidence>
<feature type="compositionally biased region" description="Polar residues" evidence="2">
    <location>
        <begin position="420"/>
        <end position="433"/>
    </location>
</feature>
<proteinExistence type="predicted"/>
<organism evidence="3 4">
    <name type="scientific">Perkinsus olseni</name>
    <name type="common">Perkinsus atlanticus</name>
    <dbReference type="NCBI Taxonomy" id="32597"/>
    <lineage>
        <taxon>Eukaryota</taxon>
        <taxon>Sar</taxon>
        <taxon>Alveolata</taxon>
        <taxon>Perkinsozoa</taxon>
        <taxon>Perkinsea</taxon>
        <taxon>Perkinsida</taxon>
        <taxon>Perkinsidae</taxon>
        <taxon>Perkinsus</taxon>
    </lineage>
</organism>
<evidence type="ECO:0000313" key="4">
    <source>
        <dbReference type="Proteomes" id="UP000553632"/>
    </source>
</evidence>
<feature type="compositionally biased region" description="Low complexity" evidence="2">
    <location>
        <begin position="405"/>
        <end position="416"/>
    </location>
</feature>
<feature type="compositionally biased region" description="Polar residues" evidence="2">
    <location>
        <begin position="392"/>
        <end position="402"/>
    </location>
</feature>
<sequence length="591" mass="65777">MFRMLRADCLSLMSVVEREDADHNVSQFSASFSPALFVDLQQKIKALERKLESREKDLTSTRAALQKSETELKNYWKEAQLRKREVQALQCKLEEMRKERDLAMAENRRIVNDRKFLTRSLARSRDQLGIVELQRQQEALSRAKVEEEKLKKEREIEEAKDITRMMASTQSSLTSQITLERERRWKLKRAVRDKLKRVEAKETFMKTVLDDHSMTTEAWEDKLAQERGRTEEALNQLERANDLASRLEGALLGKQSAKDQMQYQLRELQNSNKQLREQLEEANRKLFLAETDKKETAKLWRMMHLAQIDANTAAKTANYHYLGAWIPANFKSVWRLTDETVPGGSEKVLKSLSPPLEAGDLPDGIEVPELRDTLHMAEAVVQTADNDLDGTVSHQPATTQASIGPARAAAVPNNPVSHVQGPQASGPTSQESAQLADLGSAAAVVDGAAMREQGFGSHQLAANGQVPSAIGQSTLGLAPMSNGIPVYASTFSAPYRQAPSPAVSIVPSQSGYPIPYGQAPGGVYPDLNQNGIMVRPPTQVQGPYSFLPSTPFLGCGYPTNMGYVNWEAYIPAIRAPPACTQVNRLWASRPV</sequence>
<accession>A0A7J6T035</accession>
<protein>
    <submittedName>
        <fullName evidence="3">Uncharacterized protein</fullName>
    </submittedName>
</protein>
<evidence type="ECO:0000313" key="3">
    <source>
        <dbReference type="EMBL" id="KAF4738327.1"/>
    </source>
</evidence>
<comment type="caution">
    <text evidence="3">The sequence shown here is derived from an EMBL/GenBank/DDBJ whole genome shotgun (WGS) entry which is preliminary data.</text>
</comment>
<feature type="coiled-coil region" evidence="1">
    <location>
        <begin position="220"/>
        <end position="292"/>
    </location>
</feature>
<dbReference type="AlphaFoldDB" id="A0A7J6T035"/>
<gene>
    <name evidence="3" type="ORF">FOZ63_031661</name>
</gene>
<dbReference type="EMBL" id="JABANO010014569">
    <property type="protein sequence ID" value="KAF4738327.1"/>
    <property type="molecule type" value="Genomic_DNA"/>
</dbReference>
<feature type="coiled-coil region" evidence="1">
    <location>
        <begin position="37"/>
        <end position="165"/>
    </location>
</feature>
<keyword evidence="1" id="KW-0175">Coiled coil</keyword>
<name>A0A7J6T035_PEROL</name>
<feature type="region of interest" description="Disordered" evidence="2">
    <location>
        <begin position="387"/>
        <end position="433"/>
    </location>
</feature>
<evidence type="ECO:0000256" key="1">
    <source>
        <dbReference type="SAM" id="Coils"/>
    </source>
</evidence>
<dbReference type="Proteomes" id="UP000553632">
    <property type="component" value="Unassembled WGS sequence"/>
</dbReference>
<reference evidence="3 4" key="1">
    <citation type="submission" date="2020-04" db="EMBL/GenBank/DDBJ databases">
        <title>Perkinsus olseni comparative genomics.</title>
        <authorList>
            <person name="Bogema D.R."/>
        </authorList>
    </citation>
    <scope>NUCLEOTIDE SEQUENCE [LARGE SCALE GENOMIC DNA]</scope>
    <source>
        <strain evidence="3 4">ATCC PRA-207</strain>
    </source>
</reference>
<feature type="non-terminal residue" evidence="3">
    <location>
        <position position="1"/>
    </location>
</feature>
<keyword evidence="4" id="KW-1185">Reference proteome</keyword>